<dbReference type="Pfam" id="PF02597">
    <property type="entry name" value="ThiS"/>
    <property type="match status" value="1"/>
</dbReference>
<sequence>MAEHEQITLTLNGREQRVKQGTSLLALVESLGVDAGRVVVERNLEIVPAQDLDKTAVCAGDRIEVIHFVGGG</sequence>
<organism evidence="1 2">
    <name type="scientific">Candidatus Desulfovibrio intestinipullorum</name>
    <dbReference type="NCBI Taxonomy" id="2838536"/>
    <lineage>
        <taxon>Bacteria</taxon>
        <taxon>Pseudomonadati</taxon>
        <taxon>Thermodesulfobacteriota</taxon>
        <taxon>Desulfovibrionia</taxon>
        <taxon>Desulfovibrionales</taxon>
        <taxon>Desulfovibrionaceae</taxon>
        <taxon>Desulfovibrio</taxon>
    </lineage>
</organism>
<gene>
    <name evidence="1" type="primary">thiS</name>
    <name evidence="1" type="ORF">H9894_08345</name>
</gene>
<accession>A0A9D1PWR5</accession>
<comment type="caution">
    <text evidence="1">The sequence shown here is derived from an EMBL/GenBank/DDBJ whole genome shotgun (WGS) entry which is preliminary data.</text>
</comment>
<dbReference type="SUPFAM" id="SSF54285">
    <property type="entry name" value="MoaD/ThiS"/>
    <property type="match status" value="1"/>
</dbReference>
<evidence type="ECO:0000313" key="2">
    <source>
        <dbReference type="Proteomes" id="UP000886752"/>
    </source>
</evidence>
<dbReference type="NCBIfam" id="TIGR01683">
    <property type="entry name" value="thiS"/>
    <property type="match status" value="1"/>
</dbReference>
<dbReference type="Gene3D" id="3.10.20.30">
    <property type="match status" value="1"/>
</dbReference>
<proteinExistence type="predicted"/>
<dbReference type="PANTHER" id="PTHR34472">
    <property type="entry name" value="SULFUR CARRIER PROTEIN THIS"/>
    <property type="match status" value="1"/>
</dbReference>
<dbReference type="CDD" id="cd00565">
    <property type="entry name" value="Ubl_ThiS"/>
    <property type="match status" value="1"/>
</dbReference>
<dbReference type="InterPro" id="IPR016155">
    <property type="entry name" value="Mopterin_synth/thiamin_S_b"/>
</dbReference>
<dbReference type="InterPro" id="IPR003749">
    <property type="entry name" value="ThiS/MoaD-like"/>
</dbReference>
<dbReference type="InterPro" id="IPR010035">
    <property type="entry name" value="Thi_S"/>
</dbReference>
<reference evidence="1" key="2">
    <citation type="submission" date="2021-04" db="EMBL/GenBank/DDBJ databases">
        <authorList>
            <person name="Gilroy R."/>
        </authorList>
    </citation>
    <scope>NUCLEOTIDE SEQUENCE</scope>
    <source>
        <strain evidence="1">ChiHecec2B26-446</strain>
    </source>
</reference>
<reference evidence="1" key="1">
    <citation type="journal article" date="2021" name="PeerJ">
        <title>Extensive microbial diversity within the chicken gut microbiome revealed by metagenomics and culture.</title>
        <authorList>
            <person name="Gilroy R."/>
            <person name="Ravi A."/>
            <person name="Getino M."/>
            <person name="Pursley I."/>
            <person name="Horton D.L."/>
            <person name="Alikhan N.F."/>
            <person name="Baker D."/>
            <person name="Gharbi K."/>
            <person name="Hall N."/>
            <person name="Watson M."/>
            <person name="Adriaenssens E.M."/>
            <person name="Foster-Nyarko E."/>
            <person name="Jarju S."/>
            <person name="Secka A."/>
            <person name="Antonio M."/>
            <person name="Oren A."/>
            <person name="Chaudhuri R.R."/>
            <person name="La Ragione R."/>
            <person name="Hildebrand F."/>
            <person name="Pallen M.J."/>
        </authorList>
    </citation>
    <scope>NUCLEOTIDE SEQUENCE</scope>
    <source>
        <strain evidence="1">ChiHecec2B26-446</strain>
    </source>
</reference>
<dbReference type="InterPro" id="IPR012675">
    <property type="entry name" value="Beta-grasp_dom_sf"/>
</dbReference>
<dbReference type="EMBL" id="DXHV01000073">
    <property type="protein sequence ID" value="HIW01182.1"/>
    <property type="molecule type" value="Genomic_DNA"/>
</dbReference>
<evidence type="ECO:0000313" key="1">
    <source>
        <dbReference type="EMBL" id="HIW01182.1"/>
    </source>
</evidence>
<dbReference type="Proteomes" id="UP000886752">
    <property type="component" value="Unassembled WGS sequence"/>
</dbReference>
<dbReference type="AlphaFoldDB" id="A0A9D1PWR5"/>
<name>A0A9D1PWR5_9BACT</name>
<dbReference type="PANTHER" id="PTHR34472:SF1">
    <property type="entry name" value="SULFUR CARRIER PROTEIN THIS"/>
    <property type="match status" value="1"/>
</dbReference>
<protein>
    <submittedName>
        <fullName evidence="1">Sulfur carrier protein ThiS</fullName>
    </submittedName>
</protein>